<reference evidence="1 2" key="1">
    <citation type="submission" date="2018-08" db="EMBL/GenBank/DDBJ databases">
        <title>Linezolid Resistance in Mycobacterium abscessus: MIC Distribution and Comprehensive Investigation of Resistance Mechanisms.</title>
        <authorList>
            <person name="Ye M."/>
            <person name="Xu L."/>
            <person name="Zou Y."/>
            <person name="Li B."/>
            <person name="Guo Q."/>
            <person name="Zhang Y."/>
            <person name="Zhan M."/>
            <person name="Xu B."/>
            <person name="Yu F."/>
            <person name="Zhang Z."/>
            <person name="Chu H."/>
        </authorList>
    </citation>
    <scope>NUCLEOTIDE SEQUENCE [LARGE SCALE GENOMIC DNA]</scope>
    <source>
        <strain evidence="1 2">G143</strain>
    </source>
</reference>
<evidence type="ECO:0000313" key="1">
    <source>
        <dbReference type="EMBL" id="RIT31774.1"/>
    </source>
</evidence>
<accession>A0ABD7HI06</accession>
<protein>
    <submittedName>
        <fullName evidence="1">Tat pathway signal sequence domain protein</fullName>
    </submittedName>
</protein>
<gene>
    <name evidence="1" type="ORF">D2E76_24505</name>
</gene>
<organism evidence="1 2">
    <name type="scientific">Mycobacteroides abscessus</name>
    <dbReference type="NCBI Taxonomy" id="36809"/>
    <lineage>
        <taxon>Bacteria</taxon>
        <taxon>Bacillati</taxon>
        <taxon>Actinomycetota</taxon>
        <taxon>Actinomycetes</taxon>
        <taxon>Mycobacteriales</taxon>
        <taxon>Mycobacteriaceae</taxon>
        <taxon>Mycobacteroides</taxon>
    </lineage>
</organism>
<name>A0ABD7HI06_9MYCO</name>
<dbReference type="Proteomes" id="UP000284557">
    <property type="component" value="Unassembled WGS sequence"/>
</dbReference>
<sequence>MRDQLRGAIQIDADCIDDEYSRPVIDTEQDLIEPVAYHRIAGHFDGTSQKFTISLPTPEHWRGRFFQKVYPLADADPDPDDLGFAFASGGYVVQTNGGSGYRAEAATARFSKNIAAEHYRYSEKIYGYIWGGSGGSYQTIAAMENTNQIWGGAVPFIIGDPSSIPNNFFAREFARIILQYNAESISDAVSPGGNNTPYGELRPVELSALAEVTQLGLPLRAWQDPSYLLGLSNTMDLMGFAPRVRKMDPSYADDFWSKPGYLGTENSPLGEQFRADLIDHQSQITQILRDSRGKPSELVLDSVPANPAQTNLDLSVGLDRSVTLSGKMDSGSNTFHIADTDLRDLPDDFAVGANVQITNRWYLALAAYARYQVPSRPGFAGYEQYRNADGTPRYPQRPLWIARAISEDVSGGGSHTGKINGKVIAISHLIDADAFPLHGHWYSQQVRAALGDRYDDQFRLWFIDNADHISPNRTDALINYQGILQQALRDVSAWAESDQPPAPSTTYALDGGQIDLDVPTSEGGGIQPGVKLTAAGHEYFEATAGQTVPLEADIEIPFATGILTSLEFSDTGHSPFFALPFPRSSGRSIHVSHATIYTQPGTYFPVLRVTVQREGDSRPGYAQVQNLGRARITVRN</sequence>
<dbReference type="AlphaFoldDB" id="A0ABD7HI06"/>
<dbReference type="EMBL" id="QXBN01000028">
    <property type="protein sequence ID" value="RIT31774.1"/>
    <property type="molecule type" value="Genomic_DNA"/>
</dbReference>
<comment type="caution">
    <text evidence="1">The sequence shown here is derived from an EMBL/GenBank/DDBJ whole genome shotgun (WGS) entry which is preliminary data.</text>
</comment>
<evidence type="ECO:0000313" key="2">
    <source>
        <dbReference type="Proteomes" id="UP000284557"/>
    </source>
</evidence>
<proteinExistence type="predicted"/>